<dbReference type="PRINTS" id="PR00032">
    <property type="entry name" value="HTHARAC"/>
</dbReference>
<reference evidence="5 6" key="1">
    <citation type="journal article" date="2021" name="Sci. Rep.">
        <title>The distribution of antibiotic resistance genes in chicken gut microbiota commensals.</title>
        <authorList>
            <person name="Juricova H."/>
            <person name="Matiasovicova J."/>
            <person name="Kubasova T."/>
            <person name="Cejkova D."/>
            <person name="Rychlik I."/>
        </authorList>
    </citation>
    <scope>NUCLEOTIDE SEQUENCE [LARGE SCALE GENOMIC DNA]</scope>
    <source>
        <strain evidence="5 6">An819</strain>
    </source>
</reference>
<evidence type="ECO:0000256" key="2">
    <source>
        <dbReference type="ARBA" id="ARBA00023125"/>
    </source>
</evidence>
<dbReference type="Pfam" id="PF12833">
    <property type="entry name" value="HTH_18"/>
    <property type="match status" value="1"/>
</dbReference>
<keyword evidence="1" id="KW-0805">Transcription regulation</keyword>
<dbReference type="InterPro" id="IPR020449">
    <property type="entry name" value="Tscrpt_reg_AraC-type_HTH"/>
</dbReference>
<evidence type="ECO:0000313" key="5">
    <source>
        <dbReference type="EMBL" id="MBM6660540.1"/>
    </source>
</evidence>
<dbReference type="InterPro" id="IPR018060">
    <property type="entry name" value="HTH_AraC"/>
</dbReference>
<evidence type="ECO:0000259" key="4">
    <source>
        <dbReference type="PROSITE" id="PS01124"/>
    </source>
</evidence>
<evidence type="ECO:0000256" key="1">
    <source>
        <dbReference type="ARBA" id="ARBA00023015"/>
    </source>
</evidence>
<protein>
    <submittedName>
        <fullName evidence="5">Helix-turn-helix transcriptional regulator</fullName>
    </submittedName>
</protein>
<dbReference type="GO" id="GO:0003700">
    <property type="term" value="F:DNA-binding transcription factor activity"/>
    <property type="evidence" value="ECO:0007669"/>
    <property type="project" value="InterPro"/>
</dbReference>
<comment type="caution">
    <text evidence="5">The sequence shown here is derived from an EMBL/GenBank/DDBJ whole genome shotgun (WGS) entry which is preliminary data.</text>
</comment>
<dbReference type="SUPFAM" id="SSF46689">
    <property type="entry name" value="Homeodomain-like"/>
    <property type="match status" value="1"/>
</dbReference>
<keyword evidence="6" id="KW-1185">Reference proteome</keyword>
<accession>A0A938WJV4</accession>
<dbReference type="PANTHER" id="PTHR43280">
    <property type="entry name" value="ARAC-FAMILY TRANSCRIPTIONAL REGULATOR"/>
    <property type="match status" value="1"/>
</dbReference>
<feature type="domain" description="HTH araC/xylS-type" evidence="4">
    <location>
        <begin position="192"/>
        <end position="274"/>
    </location>
</feature>
<evidence type="ECO:0000256" key="3">
    <source>
        <dbReference type="ARBA" id="ARBA00023163"/>
    </source>
</evidence>
<dbReference type="InterPro" id="IPR009057">
    <property type="entry name" value="Homeodomain-like_sf"/>
</dbReference>
<dbReference type="PANTHER" id="PTHR43280:SF32">
    <property type="entry name" value="TRANSCRIPTIONAL REGULATORY PROTEIN"/>
    <property type="match status" value="1"/>
</dbReference>
<dbReference type="Gene3D" id="1.10.10.60">
    <property type="entry name" value="Homeodomain-like"/>
    <property type="match status" value="1"/>
</dbReference>
<organism evidence="5 6">
    <name type="scientific">Marseilla massiliensis</name>
    <dbReference type="NCBI Taxonomy" id="1841864"/>
    <lineage>
        <taxon>Bacteria</taxon>
        <taxon>Pseudomonadati</taxon>
        <taxon>Bacteroidota</taxon>
        <taxon>Bacteroidia</taxon>
        <taxon>Bacteroidales</taxon>
        <taxon>Prevotellaceae</taxon>
        <taxon>Marseilla</taxon>
    </lineage>
</organism>
<sequence>MGLAEDEEMAGIEFVDIAGGYDPRLGQGRVLHMLCLGGGMSFSFGGVAYNVGAGDYVIMPDTSFASPISASADCNCMAMSLSEAFVASMALRSNYGLVGHLSLLQNPVMRLTEAQCRTCCEVMGLLADRVGRPGHLFRKEMMGHLLMVHILDLYDIHARSNSLQQPMERAALIVRDFISMLYDGGPTARNGVAAYASRLCVTPHYLTEVCRSVSGRPASYWIERFAMREVVMLLARRDLTLTSIAERLGFLSLSYFSRYVRSRLGITPSEYRSGRF</sequence>
<dbReference type="Proteomes" id="UP000764045">
    <property type="component" value="Unassembled WGS sequence"/>
</dbReference>
<name>A0A938WJV4_9BACT</name>
<proteinExistence type="predicted"/>
<dbReference type="EMBL" id="JACJJL010000002">
    <property type="protein sequence ID" value="MBM6660540.1"/>
    <property type="molecule type" value="Genomic_DNA"/>
</dbReference>
<dbReference type="AlphaFoldDB" id="A0A938WJV4"/>
<gene>
    <name evidence="5" type="ORF">H6B30_02015</name>
</gene>
<dbReference type="SMART" id="SM00342">
    <property type="entry name" value="HTH_ARAC"/>
    <property type="match status" value="1"/>
</dbReference>
<dbReference type="RefSeq" id="WP_205107376.1">
    <property type="nucleotide sequence ID" value="NZ_JACJJL010000002.1"/>
</dbReference>
<dbReference type="GO" id="GO:0043565">
    <property type="term" value="F:sequence-specific DNA binding"/>
    <property type="evidence" value="ECO:0007669"/>
    <property type="project" value="InterPro"/>
</dbReference>
<dbReference type="PROSITE" id="PS01124">
    <property type="entry name" value="HTH_ARAC_FAMILY_2"/>
    <property type="match status" value="1"/>
</dbReference>
<keyword evidence="2" id="KW-0238">DNA-binding</keyword>
<keyword evidence="3" id="KW-0804">Transcription</keyword>
<evidence type="ECO:0000313" key="6">
    <source>
        <dbReference type="Proteomes" id="UP000764045"/>
    </source>
</evidence>